<dbReference type="InterPro" id="IPR034768">
    <property type="entry name" value="4FE4S_WBL"/>
</dbReference>
<dbReference type="Pfam" id="PF02467">
    <property type="entry name" value="Whib"/>
    <property type="match status" value="1"/>
</dbReference>
<keyword evidence="8 11" id="KW-0238">DNA-binding</keyword>
<comment type="similarity">
    <text evidence="2 11">Belongs to the WhiB family.</text>
</comment>
<sequence>MWVEDWSMQAACRETQPDSLFVKGAEQNKAKQVCASCLVRSECLAEALENRIEWGVWGGMTERERRALLRNNPGASWADVLRAAKSAGVRVTA</sequence>
<accession>A0ABT9B2J8</accession>
<evidence type="ECO:0000256" key="10">
    <source>
        <dbReference type="ARBA" id="ARBA00023163"/>
    </source>
</evidence>
<comment type="cofactor">
    <cofactor evidence="11">
        <name>[4Fe-4S] cluster</name>
        <dbReference type="ChEBI" id="CHEBI:49883"/>
    </cofactor>
    <text evidence="11">Binds 1 [4Fe-4S] cluster per subunit. Following nitrosylation of the [4Fe-4S] cluster binds 1 [4Fe-8(NO)] cluster per subunit.</text>
</comment>
<dbReference type="EMBL" id="JAUQTA010000001">
    <property type="protein sequence ID" value="MDO7868438.1"/>
    <property type="molecule type" value="Genomic_DNA"/>
</dbReference>
<keyword evidence="3 11" id="KW-0004">4Fe-4S</keyword>
<dbReference type="Proteomes" id="UP001233314">
    <property type="component" value="Unassembled WGS sequence"/>
</dbReference>
<dbReference type="RefSeq" id="WP_305027813.1">
    <property type="nucleotide sequence ID" value="NZ_JAUQTA010000001.1"/>
</dbReference>
<evidence type="ECO:0000256" key="4">
    <source>
        <dbReference type="ARBA" id="ARBA00022723"/>
    </source>
</evidence>
<protein>
    <recommendedName>
        <fullName evidence="11">Transcriptional regulator WhiB</fullName>
    </recommendedName>
</protein>
<dbReference type="InterPro" id="IPR003482">
    <property type="entry name" value="Whib"/>
</dbReference>
<evidence type="ECO:0000256" key="6">
    <source>
        <dbReference type="ARBA" id="ARBA00023014"/>
    </source>
</evidence>
<feature type="binding site" evidence="11">
    <location>
        <position position="34"/>
    </location>
    <ligand>
        <name>[4Fe-4S] cluster</name>
        <dbReference type="ChEBI" id="CHEBI:49883"/>
    </ligand>
</feature>
<keyword evidence="5 11" id="KW-0408">Iron</keyword>
<evidence type="ECO:0000256" key="7">
    <source>
        <dbReference type="ARBA" id="ARBA00023015"/>
    </source>
</evidence>
<dbReference type="PROSITE" id="PS51674">
    <property type="entry name" value="4FE4S_WBL"/>
    <property type="match status" value="1"/>
</dbReference>
<keyword evidence="10 11" id="KW-0804">Transcription</keyword>
<evidence type="ECO:0000256" key="3">
    <source>
        <dbReference type="ARBA" id="ARBA00022485"/>
    </source>
</evidence>
<feature type="binding site" evidence="11">
    <location>
        <position position="43"/>
    </location>
    <ligand>
        <name>[4Fe-4S] cluster</name>
        <dbReference type="ChEBI" id="CHEBI:49883"/>
    </ligand>
</feature>
<gene>
    <name evidence="11" type="primary">whiB</name>
    <name evidence="13" type="ORF">Q5722_08670</name>
</gene>
<keyword evidence="11" id="KW-0963">Cytoplasm</keyword>
<feature type="binding site" evidence="11">
    <location>
        <position position="37"/>
    </location>
    <ligand>
        <name>[4Fe-4S] cluster</name>
        <dbReference type="ChEBI" id="CHEBI:49883"/>
    </ligand>
</feature>
<feature type="domain" description="4Fe-4S Wbl-type" evidence="12">
    <location>
        <begin position="11"/>
        <end position="67"/>
    </location>
</feature>
<reference evidence="13 14" key="1">
    <citation type="submission" date="2023-07" db="EMBL/GenBank/DDBJ databases">
        <title>Nocardioides sp. nov WY-20 isolated from soil.</title>
        <authorList>
            <person name="Liu B."/>
            <person name="Wan Y."/>
        </authorList>
    </citation>
    <scope>NUCLEOTIDE SEQUENCE [LARGE SCALE GENOMIC DNA]</scope>
    <source>
        <strain evidence="13 14">WY-20</strain>
    </source>
</reference>
<keyword evidence="9 11" id="KW-1015">Disulfide bond</keyword>
<keyword evidence="4 11" id="KW-0479">Metal-binding</keyword>
<evidence type="ECO:0000256" key="8">
    <source>
        <dbReference type="ARBA" id="ARBA00023125"/>
    </source>
</evidence>
<evidence type="ECO:0000256" key="9">
    <source>
        <dbReference type="ARBA" id="ARBA00023157"/>
    </source>
</evidence>
<keyword evidence="7 11" id="KW-0805">Transcription regulation</keyword>
<feature type="binding site" evidence="11">
    <location>
        <position position="12"/>
    </location>
    <ligand>
        <name>[4Fe-4S] cluster</name>
        <dbReference type="ChEBI" id="CHEBI:49883"/>
    </ligand>
</feature>
<comment type="function">
    <text evidence="11">Acts as a transcriptional regulator. Probably redox-responsive. The apo- but not holo-form probably binds DNA.</text>
</comment>
<proteinExistence type="inferred from homology"/>
<dbReference type="HAMAP" id="MF_01479">
    <property type="entry name" value="WhiB"/>
    <property type="match status" value="1"/>
</dbReference>
<dbReference type="PANTHER" id="PTHR38839:SF7">
    <property type="entry name" value="TRANSCRIPTIONAL REGULATOR WHIB4"/>
    <property type="match status" value="1"/>
</dbReference>
<evidence type="ECO:0000256" key="5">
    <source>
        <dbReference type="ARBA" id="ARBA00023004"/>
    </source>
</evidence>
<dbReference type="PANTHER" id="PTHR38839">
    <property type="entry name" value="TRANSCRIPTIONAL REGULATOR WHID-RELATED"/>
    <property type="match status" value="1"/>
</dbReference>
<evidence type="ECO:0000259" key="12">
    <source>
        <dbReference type="PROSITE" id="PS51674"/>
    </source>
</evidence>
<comment type="subcellular location">
    <subcellularLocation>
        <location evidence="1 11">Cytoplasm</location>
    </subcellularLocation>
</comment>
<evidence type="ECO:0000256" key="2">
    <source>
        <dbReference type="ARBA" id="ARBA00006597"/>
    </source>
</evidence>
<comment type="PTM">
    <text evidence="11">Upon Fe-S cluster removal intramolecular disulfide bonds are formed.</text>
</comment>
<organism evidence="13 14">
    <name type="scientific">Nocardioides jiangxiensis</name>
    <dbReference type="NCBI Taxonomy" id="3064524"/>
    <lineage>
        <taxon>Bacteria</taxon>
        <taxon>Bacillati</taxon>
        <taxon>Actinomycetota</taxon>
        <taxon>Actinomycetes</taxon>
        <taxon>Propionibacteriales</taxon>
        <taxon>Nocardioidaceae</taxon>
        <taxon>Nocardioides</taxon>
    </lineage>
</organism>
<keyword evidence="14" id="KW-1185">Reference proteome</keyword>
<evidence type="ECO:0000313" key="13">
    <source>
        <dbReference type="EMBL" id="MDO7868438.1"/>
    </source>
</evidence>
<keyword evidence="6 11" id="KW-0411">Iron-sulfur</keyword>
<comment type="caution">
    <text evidence="13">The sequence shown here is derived from an EMBL/GenBank/DDBJ whole genome shotgun (WGS) entry which is preliminary data.</text>
</comment>
<comment type="PTM">
    <text evidence="11">The Fe-S cluster can be nitrosylated by nitric oxide (NO).</text>
</comment>
<evidence type="ECO:0000313" key="14">
    <source>
        <dbReference type="Proteomes" id="UP001233314"/>
    </source>
</evidence>
<evidence type="ECO:0000256" key="1">
    <source>
        <dbReference type="ARBA" id="ARBA00004496"/>
    </source>
</evidence>
<name>A0ABT9B2J8_9ACTN</name>
<evidence type="ECO:0000256" key="11">
    <source>
        <dbReference type="HAMAP-Rule" id="MF_01479"/>
    </source>
</evidence>